<feature type="region of interest" description="Disordered" evidence="1">
    <location>
        <begin position="2015"/>
        <end position="2060"/>
    </location>
</feature>
<feature type="region of interest" description="Disordered" evidence="1">
    <location>
        <begin position="199"/>
        <end position="239"/>
    </location>
</feature>
<feature type="compositionally biased region" description="Low complexity" evidence="1">
    <location>
        <begin position="229"/>
        <end position="238"/>
    </location>
</feature>
<dbReference type="EMBL" id="LJSK01000412">
    <property type="protein sequence ID" value="KPI83225.1"/>
    <property type="molecule type" value="Genomic_DNA"/>
</dbReference>
<feature type="region of interest" description="Disordered" evidence="1">
    <location>
        <begin position="1784"/>
        <end position="1812"/>
    </location>
</feature>
<protein>
    <submittedName>
        <fullName evidence="2">Uncharacterized protein</fullName>
    </submittedName>
</protein>
<feature type="region of interest" description="Disordered" evidence="1">
    <location>
        <begin position="905"/>
        <end position="924"/>
    </location>
</feature>
<feature type="compositionally biased region" description="Polar residues" evidence="1">
    <location>
        <begin position="2015"/>
        <end position="2026"/>
    </location>
</feature>
<reference evidence="2 3" key="1">
    <citation type="journal article" date="2015" name="PLoS Pathog.">
        <title>Leptomonas seymouri: Adaptations to the Dixenous Life Cycle Analyzed by Genome Sequencing, Transcriptome Profiling and Co-infection with Leishmania donovani.</title>
        <authorList>
            <person name="Kraeva N."/>
            <person name="Butenko A."/>
            <person name="Hlavacova J."/>
            <person name="Kostygov A."/>
            <person name="Myskova J."/>
            <person name="Grybchuk D."/>
            <person name="Lestinova T."/>
            <person name="Votypka J."/>
            <person name="Volf P."/>
            <person name="Opperdoes F."/>
            <person name="Flegontov P."/>
            <person name="Lukes J."/>
            <person name="Yurchenko V."/>
        </authorList>
    </citation>
    <scope>NUCLEOTIDE SEQUENCE [LARGE SCALE GENOMIC DNA]</scope>
    <source>
        <strain evidence="2 3">ATCC 30220</strain>
    </source>
</reference>
<evidence type="ECO:0000313" key="3">
    <source>
        <dbReference type="Proteomes" id="UP000038009"/>
    </source>
</evidence>
<feature type="region of interest" description="Disordered" evidence="1">
    <location>
        <begin position="1245"/>
        <end position="1269"/>
    </location>
</feature>
<dbReference type="VEuPathDB" id="TriTrypDB:Lsey_0412_0040"/>
<dbReference type="OrthoDB" id="246043at2759"/>
<feature type="compositionally biased region" description="Low complexity" evidence="1">
    <location>
        <begin position="2027"/>
        <end position="2038"/>
    </location>
</feature>
<organism evidence="2 3">
    <name type="scientific">Leptomonas seymouri</name>
    <dbReference type="NCBI Taxonomy" id="5684"/>
    <lineage>
        <taxon>Eukaryota</taxon>
        <taxon>Discoba</taxon>
        <taxon>Euglenozoa</taxon>
        <taxon>Kinetoplastea</taxon>
        <taxon>Metakinetoplastina</taxon>
        <taxon>Trypanosomatida</taxon>
        <taxon>Trypanosomatidae</taxon>
        <taxon>Leishmaniinae</taxon>
        <taxon>Leptomonas</taxon>
    </lineage>
</organism>
<feature type="region of interest" description="Disordered" evidence="1">
    <location>
        <begin position="2563"/>
        <end position="2586"/>
    </location>
</feature>
<gene>
    <name evidence="2" type="ORF">ABL78_7753</name>
</gene>
<feature type="compositionally biased region" description="Low complexity" evidence="1">
    <location>
        <begin position="199"/>
        <end position="209"/>
    </location>
</feature>
<name>A0A0N1PA42_LEPSE</name>
<sequence>MPAEQGERCTSSVAMLTATTTTTLHLTLLTSHYLGFTEADEVASASGASGGHRKEAANAKAVAAAPKATGKEKDTYTCRTSAEQLDSVARVLRSVLHQRCHPSTSSTSQQSADRERDIIASHAHHVQLVKAVRDGAVSWAGITSLLEDPETGMHAAKDTSVPCFGAQPKLSTFLPNDLTGIPATIAAANTNTATAASAAAKSAPRASSRGRGGGSNAAVGSGAHRRRTSSGSSHRSSSMALSQQYLAEAESRYQAFFNSQLPPCEVATVTVSAAAPGDSRSPTLSSQSYPVFFLYHLVNEDEVLAALAALNSAEADEAGSEAGSALPERERRRARASQVTALVTRAVWCTLRPALRCYLHSAGATAVPSHLSVVWAVSEPSLLEGLNSYTGKSADDVISFIPCPSRVPASGGPTSDTVEDAGAASVERWVRLVPLSAIYLYDPVMLSGPGSAPVEAALAALQIDRADKPRGLADADLTKAGRRWGSAEGGAKAAPPSQRGGQGTTTTAAASTAHKANRATGGTTASSTTTKGRSGNARGDGASASNGATVAKGPLSNAPTDQKDAAALVDMNAEPSTFPYCATDSASLACYLYPGCEIVTDGAAHTASTREQRGKAMTTFLSRAAAYQRAVFASITANTPVRVEAKSSLRVTAETLKWVQAFLSSTATKEEERGGDVQCSALLESEAKSLLSTMTMQTGVAASGCSVDLATLLGEVSKTSLMRTGLDSNRWPLPLWTITAVPFAAVPPLPLRPAGSGSNVGGAENAAKDAPASQLGLDALAILANWASTLKGLGSGASDVRVQQSSGMEVLLRQVTRLGRLADAYATWTLRIAPHLADHRNRLPCRDTGKEKKNSGAGEAVRFTHDSYAGGVFTLANAISALMAETSRSLARQTVPQSLTAVCAAREDDSGTQGPTPPSSPTQVVATHAPSSLFHKYKEPFQRLAAAHDGGCAAEAATVPRTAPTSPGDAVTERCVVKAVDTKESADVVLPPYRQEVVSMVRHIVAKNAGHFEVNTARGTDTISTALTNGGSSGGATSALVDSTMTRSTFSPAACPAATLNTTTQSTGLLLRHQQQQQRRRQRGHGGSVGAALLPYVHGVRLVREVSQAYLGRRPNTEAAVLWQEALESTLATPPDWKPVDHSLRCFGDVREKAEKSYLVKVSALELLQRYLTNGRASPHTQGELSAAARRIVSSNRSLAKASDSALSAANAASAAAQALSPRVYEHCLQQVLLNQLLREAGLGPRAPPSPLHSGLVRNDGDENDSEDWTVTEQIPTENIVSSLVDFRERFGAHNVTVKASALDYHFCPTMATTVPSSHSSTPPTGKAAVSTTARNGATKIADEVHQTSAYAHNAINVHPTRRATQLWMAGVSLPSGAGAEGADFTGCHDSKKGKEESLSSLLRRCRTRKWVDMVPRAGAITSMEVYTLWHSLLHTELGKTAVHATPTESASDATEPGRSSLVLTSKIAYQLIHQYMQRHAETSTALLNSVESSPSAPSEAAAVTTLPMSFTTHETLYPYGDALLEVWCGETQRMCRYIKASEVTAALHMGVRSPEMLSSPLHLSVRWDDGLLLTCSTSGAQKSSSVPLIDVQVTTSNVVLQRCAEEGRLQLRRFPNTSSRATAADIAARQESGGQPVASPPQGLLSEVCSLLFEERTTLCCVHDCPPLENQCAAAASQESPTALMEATIETSVEEAEVSSEVDERTGVVHRTYPSGSQLLQFPSGAMLIRRPIAAENVTAGMAAAKPAAASSLSPSQPVAQQWCETLITCDGRCFVRRLRTQAKEPAPVAQEDTTAEPASPSSAATAAPTAATSVFRRVTPRMKKDGLSPAFTHAETIYDAVRHCHIRSRQDGLIVVEYGSLMDTSVAAMATTMQQAGATIMARVVVFPDGTSITTLAHRDVRQRLLSTRGAAVGDSSLPAAVALSSPSLCAMLEEVNAVENGLFGPSAAVEAEVECAGKAAADARSSVRWLVEAPTFPRFYLAPAEAEHKAAFSVVFGDGTILQRHWQPAATSISPSGDVTRLQSSNDSSDSTTLSAACRAGHQPREGNDAAADDDLFNQGAPASSSSAVASTSYSGGTVATVLVRPSTSVVRVLHQHAIATVEPADVLASTTRASPAAYAVGQGLPFFDLSYGGGIRLVDAARYVWEIRALASFSGPKVFYPDHPWTYEELLRELVSTYYSPHRLPRAAELAYAAEQRQERALYARQRSTGWCPPLVRRLRELSEPYIRTANLLRTDILAPIEAAAAGALERTKLALTGASMQRASTAHRAAAARDVVSIRPVCFGQLANGESVRYWCAKDVICAPSSSEASAASVAAVANEPHVLQCIVPSASTGSVLRYTGSAPMYASATGVMAVLSAVGGRSDAGCIGSALDQRLAEAERLSLLCIGGLAPALPPPSVNRSSQQFGAAYASNLPPLAVLISHGCRWLPPSLQPPQQFSPTYSKSAVHAVAAQSDIVWAQNATASAAASTAGAAYLQYMTKHMDPGVPPAMLRAAVVRRELHRYEELAQLSHYHRVLTSQWPMEQPDAAREEQVRLEMRCEELLRARRPLLGEEKLCSPHAASKDPNWVERKQQPTSRLVI</sequence>
<comment type="caution">
    <text evidence="2">The sequence shown here is derived from an EMBL/GenBank/DDBJ whole genome shotgun (WGS) entry which is preliminary data.</text>
</comment>
<accession>A0A0N1PA42</accession>
<keyword evidence="3" id="KW-1185">Reference proteome</keyword>
<feature type="compositionally biased region" description="Low complexity" evidence="1">
    <location>
        <begin position="1797"/>
        <end position="1812"/>
    </location>
</feature>
<proteinExistence type="predicted"/>
<evidence type="ECO:0000313" key="2">
    <source>
        <dbReference type="EMBL" id="KPI83225.1"/>
    </source>
</evidence>
<feature type="region of interest" description="Disordered" evidence="1">
    <location>
        <begin position="481"/>
        <end position="559"/>
    </location>
</feature>
<evidence type="ECO:0000256" key="1">
    <source>
        <dbReference type="SAM" id="MobiDB-lite"/>
    </source>
</evidence>
<dbReference type="OMA" id="WVDMVPR"/>
<feature type="compositionally biased region" description="Low complexity" evidence="1">
    <location>
        <begin position="504"/>
        <end position="530"/>
    </location>
</feature>
<dbReference type="Proteomes" id="UP000038009">
    <property type="component" value="Unassembled WGS sequence"/>
</dbReference>